<sequence>MFIVSITYISEMSQIDKYLDAHIEYLDRNYERGVFIASGRKVPRSGGIILAKARNRSELEEILNDDPFKIHNLADYELTEFLPTKAASEFSSLIQ</sequence>
<dbReference type="SUPFAM" id="SSF54909">
    <property type="entry name" value="Dimeric alpha+beta barrel"/>
    <property type="match status" value="1"/>
</dbReference>
<evidence type="ECO:0000256" key="1">
    <source>
        <dbReference type="ARBA" id="ARBA00007689"/>
    </source>
</evidence>
<organism evidence="3 4">
    <name type="scientific">Vibrio sagamiensis NBRC 104589</name>
    <dbReference type="NCBI Taxonomy" id="1219064"/>
    <lineage>
        <taxon>Bacteria</taxon>
        <taxon>Pseudomonadati</taxon>
        <taxon>Pseudomonadota</taxon>
        <taxon>Gammaproteobacteria</taxon>
        <taxon>Vibrionales</taxon>
        <taxon>Vibrionaceae</taxon>
        <taxon>Vibrio</taxon>
    </lineage>
</organism>
<evidence type="ECO:0000259" key="2">
    <source>
        <dbReference type="Pfam" id="PF03795"/>
    </source>
</evidence>
<accession>A0A511QJA5</accession>
<comment type="similarity">
    <text evidence="1">Belongs to the YciI family.</text>
</comment>
<reference evidence="3 4" key="1">
    <citation type="submission" date="2019-07" db="EMBL/GenBank/DDBJ databases">
        <title>Whole genome shotgun sequence of Vibrio sagamiensis NBRC 104589.</title>
        <authorList>
            <person name="Hosoyama A."/>
            <person name="Uohara A."/>
            <person name="Ohji S."/>
            <person name="Ichikawa N."/>
        </authorList>
    </citation>
    <scope>NUCLEOTIDE SEQUENCE [LARGE SCALE GENOMIC DNA]</scope>
    <source>
        <strain evidence="3 4">NBRC 104589</strain>
    </source>
</reference>
<dbReference type="InterPro" id="IPR005545">
    <property type="entry name" value="YCII"/>
</dbReference>
<name>A0A511QJA5_9VIBR</name>
<dbReference type="OrthoDB" id="9814407at2"/>
<dbReference type="PANTHER" id="PTHR37828:SF1">
    <property type="entry name" value="YCII-RELATED DOMAIN-CONTAINING PROTEIN"/>
    <property type="match status" value="1"/>
</dbReference>
<gene>
    <name evidence="3" type="ORF">VSA01S_35160</name>
</gene>
<dbReference type="PANTHER" id="PTHR37828">
    <property type="entry name" value="GSR2449 PROTEIN"/>
    <property type="match status" value="1"/>
</dbReference>
<dbReference type="Pfam" id="PF03795">
    <property type="entry name" value="YCII"/>
    <property type="match status" value="1"/>
</dbReference>
<feature type="domain" description="YCII-related" evidence="2">
    <location>
        <begin position="1"/>
        <end position="81"/>
    </location>
</feature>
<dbReference type="RefSeq" id="WP_039983343.1">
    <property type="nucleotide sequence ID" value="NZ_BAOJ01000187.1"/>
</dbReference>
<dbReference type="AlphaFoldDB" id="A0A511QJA5"/>
<dbReference type="InterPro" id="IPR011008">
    <property type="entry name" value="Dimeric_a/b-barrel"/>
</dbReference>
<keyword evidence="4" id="KW-1185">Reference proteome</keyword>
<comment type="caution">
    <text evidence="3">The sequence shown here is derived from an EMBL/GenBank/DDBJ whole genome shotgun (WGS) entry which is preliminary data.</text>
</comment>
<proteinExistence type="inferred from homology"/>
<dbReference type="EMBL" id="BJXJ01000052">
    <property type="protein sequence ID" value="GEM77404.1"/>
    <property type="molecule type" value="Genomic_DNA"/>
</dbReference>
<dbReference type="Proteomes" id="UP000321922">
    <property type="component" value="Unassembled WGS sequence"/>
</dbReference>
<protein>
    <recommendedName>
        <fullName evidence="2">YCII-related domain-containing protein</fullName>
    </recommendedName>
</protein>
<evidence type="ECO:0000313" key="3">
    <source>
        <dbReference type="EMBL" id="GEM77404.1"/>
    </source>
</evidence>
<dbReference type="Gene3D" id="3.30.70.1060">
    <property type="entry name" value="Dimeric alpha+beta barrel"/>
    <property type="match status" value="1"/>
</dbReference>
<evidence type="ECO:0000313" key="4">
    <source>
        <dbReference type="Proteomes" id="UP000321922"/>
    </source>
</evidence>